<feature type="transmembrane region" description="Helical" evidence="1">
    <location>
        <begin position="29"/>
        <end position="46"/>
    </location>
</feature>
<sequence>MNKYKTLYIILLLISVILFLSTKSIWAHLFLFLMFPITAFLIQLIYSIRTKNYLWVGISSAVIVISCIYFIPNFMDKI</sequence>
<evidence type="ECO:0000313" key="3">
    <source>
        <dbReference type="Proteomes" id="UP001516662"/>
    </source>
</evidence>
<organism evidence="2 3">
    <name type="scientific">Litchfieldia luteola</name>
    <dbReference type="NCBI Taxonomy" id="682179"/>
    <lineage>
        <taxon>Bacteria</taxon>
        <taxon>Bacillati</taxon>
        <taxon>Bacillota</taxon>
        <taxon>Bacilli</taxon>
        <taxon>Bacillales</taxon>
        <taxon>Bacillaceae</taxon>
        <taxon>Litchfieldia</taxon>
    </lineage>
</organism>
<feature type="transmembrane region" description="Helical" evidence="1">
    <location>
        <begin position="52"/>
        <end position="71"/>
    </location>
</feature>
<protein>
    <submittedName>
        <fullName evidence="2">Uncharacterized protein</fullName>
    </submittedName>
</protein>
<keyword evidence="1" id="KW-0472">Membrane</keyword>
<proteinExistence type="predicted"/>
<comment type="caution">
    <text evidence="2">The sequence shown here is derived from an EMBL/GenBank/DDBJ whole genome shotgun (WGS) entry which is preliminary data.</text>
</comment>
<dbReference type="EMBL" id="JADCLJ010000024">
    <property type="protein sequence ID" value="MBE4910072.1"/>
    <property type="molecule type" value="Genomic_DNA"/>
</dbReference>
<evidence type="ECO:0000256" key="1">
    <source>
        <dbReference type="SAM" id="Phobius"/>
    </source>
</evidence>
<gene>
    <name evidence="2" type="ORF">IMZ08_18710</name>
</gene>
<keyword evidence="1" id="KW-0812">Transmembrane</keyword>
<reference evidence="2 3" key="1">
    <citation type="submission" date="2020-10" db="EMBL/GenBank/DDBJ databases">
        <title>Bacillus sp. HD4P25, an endophyte from a halophyte.</title>
        <authorList>
            <person name="Sun J.-Q."/>
        </authorList>
    </citation>
    <scope>NUCLEOTIDE SEQUENCE [LARGE SCALE GENOMIC DNA]</scope>
    <source>
        <strain evidence="2 3">YIM 93174</strain>
    </source>
</reference>
<keyword evidence="1" id="KW-1133">Transmembrane helix</keyword>
<feature type="transmembrane region" description="Helical" evidence="1">
    <location>
        <begin position="6"/>
        <end position="22"/>
    </location>
</feature>
<evidence type="ECO:0000313" key="2">
    <source>
        <dbReference type="EMBL" id="MBE4910072.1"/>
    </source>
</evidence>
<dbReference type="Proteomes" id="UP001516662">
    <property type="component" value="Unassembled WGS sequence"/>
</dbReference>
<dbReference type="RefSeq" id="WP_193539267.1">
    <property type="nucleotide sequence ID" value="NZ_JADCLJ010000024.1"/>
</dbReference>
<name>A0ABR9QNK2_9BACI</name>
<accession>A0ABR9QNK2</accession>
<keyword evidence="3" id="KW-1185">Reference proteome</keyword>